<keyword evidence="1" id="KW-0853">WD repeat</keyword>
<dbReference type="Gene3D" id="2.130.10.10">
    <property type="entry name" value="YVTN repeat-like/Quinoprotein amine dehydrogenase"/>
    <property type="match status" value="2"/>
</dbReference>
<dbReference type="EMBL" id="CAQQ02194747">
    <property type="status" value="NOT_ANNOTATED_CDS"/>
    <property type="molecule type" value="Genomic_DNA"/>
</dbReference>
<dbReference type="GO" id="GO:0031080">
    <property type="term" value="C:nuclear pore outer ring"/>
    <property type="evidence" value="ECO:0007669"/>
    <property type="project" value="InterPro"/>
</dbReference>
<protein>
    <submittedName>
        <fullName evidence="2">Uncharacterized protein</fullName>
    </submittedName>
</protein>
<proteinExistence type="predicted"/>
<dbReference type="PANTHER" id="PTHR22806:SF0">
    <property type="entry name" value="NUCLEOPORIN NUP37"/>
    <property type="match status" value="1"/>
</dbReference>
<dbReference type="STRING" id="36166.T1H2Z3"/>
<dbReference type="AlphaFoldDB" id="T1H2Z3"/>
<dbReference type="PANTHER" id="PTHR22806">
    <property type="entry name" value="NUCLEOPORIN NUP37 P37 -RELATED"/>
    <property type="match status" value="1"/>
</dbReference>
<dbReference type="SMART" id="SM00320">
    <property type="entry name" value="WD40"/>
    <property type="match status" value="3"/>
</dbReference>
<dbReference type="PROSITE" id="PS50082">
    <property type="entry name" value="WD_REPEATS_2"/>
    <property type="match status" value="1"/>
</dbReference>
<dbReference type="EnsemblMetazoa" id="MESCA010600-RA">
    <property type="protein sequence ID" value="MESCA010600-PA"/>
    <property type="gene ID" value="MESCA010600"/>
</dbReference>
<dbReference type="Proteomes" id="UP000015102">
    <property type="component" value="Unassembled WGS sequence"/>
</dbReference>
<dbReference type="InterPro" id="IPR015943">
    <property type="entry name" value="WD40/YVTN_repeat-like_dom_sf"/>
</dbReference>
<feature type="repeat" description="WD" evidence="1">
    <location>
        <begin position="10"/>
        <end position="41"/>
    </location>
</feature>
<sequence>MHNTDRVQELKGHTSYINDIAWDHCGEYIASVSDDQSCIVWHNEDNFDQMAHDDLAKLMIAEKSGIIKMYNVKTEQAIMSLESNNIPLMNADWSIHNRFIVTGIGAGNVITWDLRRSSQPIDIKQIHEDCGKIVKFSPLTEAVTASIGCPDTTLKVNTSKSHIPLVEFSLNLFGGLCWHNHLPYIAAANDRKLCFWKVQIK</sequence>
<name>T1H2Z3_MEGSC</name>
<dbReference type="OMA" id="FWKVQIK"/>
<dbReference type="InterPro" id="IPR001680">
    <property type="entry name" value="WD40_rpt"/>
</dbReference>
<keyword evidence="3" id="KW-1185">Reference proteome</keyword>
<evidence type="ECO:0000256" key="1">
    <source>
        <dbReference type="PROSITE-ProRule" id="PRU00221"/>
    </source>
</evidence>
<organism evidence="2 3">
    <name type="scientific">Megaselia scalaris</name>
    <name type="common">Humpbacked fly</name>
    <name type="synonym">Phora scalaris</name>
    <dbReference type="NCBI Taxonomy" id="36166"/>
    <lineage>
        <taxon>Eukaryota</taxon>
        <taxon>Metazoa</taxon>
        <taxon>Ecdysozoa</taxon>
        <taxon>Arthropoda</taxon>
        <taxon>Hexapoda</taxon>
        <taxon>Insecta</taxon>
        <taxon>Pterygota</taxon>
        <taxon>Neoptera</taxon>
        <taxon>Endopterygota</taxon>
        <taxon>Diptera</taxon>
        <taxon>Brachycera</taxon>
        <taxon>Muscomorpha</taxon>
        <taxon>Platypezoidea</taxon>
        <taxon>Phoridae</taxon>
        <taxon>Megaseliini</taxon>
        <taxon>Megaselia</taxon>
    </lineage>
</organism>
<dbReference type="InterPro" id="IPR036322">
    <property type="entry name" value="WD40_repeat_dom_sf"/>
</dbReference>
<accession>T1H2Z3</accession>
<dbReference type="SUPFAM" id="SSF50978">
    <property type="entry name" value="WD40 repeat-like"/>
    <property type="match status" value="1"/>
</dbReference>
<dbReference type="HOGENOM" id="CLU_074370_0_0_1"/>
<evidence type="ECO:0000313" key="2">
    <source>
        <dbReference type="EnsemblMetazoa" id="MESCA010600-PA"/>
    </source>
</evidence>
<dbReference type="Pfam" id="PF00400">
    <property type="entry name" value="WD40"/>
    <property type="match status" value="1"/>
</dbReference>
<dbReference type="PROSITE" id="PS50294">
    <property type="entry name" value="WD_REPEATS_REGION"/>
    <property type="match status" value="1"/>
</dbReference>
<reference evidence="3" key="1">
    <citation type="submission" date="2013-02" db="EMBL/GenBank/DDBJ databases">
        <authorList>
            <person name="Hughes D."/>
        </authorList>
    </citation>
    <scope>NUCLEOTIDE SEQUENCE</scope>
    <source>
        <strain>Durham</strain>
        <strain evidence="3">NC isolate 2 -- Noor lab</strain>
    </source>
</reference>
<dbReference type="InterPro" id="IPR037626">
    <property type="entry name" value="NUP37"/>
</dbReference>
<reference evidence="2" key="2">
    <citation type="submission" date="2015-06" db="UniProtKB">
        <authorList>
            <consortium name="EnsemblMetazoa"/>
        </authorList>
    </citation>
    <scope>IDENTIFICATION</scope>
</reference>
<evidence type="ECO:0000313" key="3">
    <source>
        <dbReference type="Proteomes" id="UP000015102"/>
    </source>
</evidence>